<dbReference type="SUPFAM" id="SSF52058">
    <property type="entry name" value="L domain-like"/>
    <property type="match status" value="2"/>
</dbReference>
<evidence type="ECO:0000313" key="10">
    <source>
        <dbReference type="EMBL" id="ESR34637.1"/>
    </source>
</evidence>
<dbReference type="InterPro" id="IPR003591">
    <property type="entry name" value="Leu-rich_rpt_typical-subtyp"/>
</dbReference>
<dbReference type="InterPro" id="IPR001611">
    <property type="entry name" value="Leu-rich_rpt"/>
</dbReference>
<evidence type="ECO:0000256" key="5">
    <source>
        <dbReference type="ARBA" id="ARBA00022989"/>
    </source>
</evidence>
<dbReference type="Gene3D" id="3.80.10.10">
    <property type="entry name" value="Ribonuclease Inhibitor"/>
    <property type="match status" value="2"/>
</dbReference>
<evidence type="ECO:0000256" key="7">
    <source>
        <dbReference type="SAM" id="Phobius"/>
    </source>
</evidence>
<evidence type="ECO:0000259" key="9">
    <source>
        <dbReference type="PROSITE" id="PS50011"/>
    </source>
</evidence>
<dbReference type="eggNOG" id="ENOG502QPYS">
    <property type="taxonomic scope" value="Eukaryota"/>
</dbReference>
<dbReference type="EMBL" id="KI537036">
    <property type="protein sequence ID" value="ESR34637.1"/>
    <property type="molecule type" value="Genomic_DNA"/>
</dbReference>
<feature type="signal peptide" evidence="8">
    <location>
        <begin position="1"/>
        <end position="25"/>
    </location>
</feature>
<keyword evidence="3 7" id="KW-0812">Transmembrane</keyword>
<keyword evidence="5 7" id="KW-1133">Transmembrane helix</keyword>
<dbReference type="PROSITE" id="PS50011">
    <property type="entry name" value="PROTEIN_KINASE_DOM"/>
    <property type="match status" value="1"/>
</dbReference>
<keyword evidence="6 7" id="KW-0472">Membrane</keyword>
<evidence type="ECO:0000256" key="6">
    <source>
        <dbReference type="ARBA" id="ARBA00023136"/>
    </source>
</evidence>
<dbReference type="InterPro" id="IPR008271">
    <property type="entry name" value="Ser/Thr_kinase_AS"/>
</dbReference>
<evidence type="ECO:0000256" key="3">
    <source>
        <dbReference type="ARBA" id="ARBA00022692"/>
    </source>
</evidence>
<protein>
    <recommendedName>
        <fullName evidence="9">Protein kinase domain-containing protein</fullName>
    </recommendedName>
</protein>
<dbReference type="SMART" id="SM00369">
    <property type="entry name" value="LRR_TYP"/>
    <property type="match status" value="5"/>
</dbReference>
<dbReference type="GO" id="GO:0004713">
    <property type="term" value="F:protein tyrosine kinase activity"/>
    <property type="evidence" value="ECO:0007669"/>
    <property type="project" value="InterPro"/>
</dbReference>
<dbReference type="AlphaFoldDB" id="V4S2Y6"/>
<evidence type="ECO:0000256" key="1">
    <source>
        <dbReference type="ARBA" id="ARBA00004167"/>
    </source>
</evidence>
<accession>V4S2Y6</accession>
<dbReference type="InterPro" id="IPR032675">
    <property type="entry name" value="LRR_dom_sf"/>
</dbReference>
<dbReference type="InterPro" id="IPR011009">
    <property type="entry name" value="Kinase-like_dom_sf"/>
</dbReference>
<dbReference type="InterPro" id="IPR051809">
    <property type="entry name" value="Plant_receptor-like_S/T_kinase"/>
</dbReference>
<gene>
    <name evidence="10" type="ORF">CICLE_v10007062mg</name>
</gene>
<keyword evidence="8" id="KW-0732">Signal</keyword>
<dbReference type="PROSITE" id="PS00108">
    <property type="entry name" value="PROTEIN_KINASE_ST"/>
    <property type="match status" value="1"/>
</dbReference>
<dbReference type="GO" id="GO:0016020">
    <property type="term" value="C:membrane"/>
    <property type="evidence" value="ECO:0007669"/>
    <property type="project" value="UniProtKB-SubCell"/>
</dbReference>
<dbReference type="Pfam" id="PF00069">
    <property type="entry name" value="Pkinase"/>
    <property type="match status" value="1"/>
</dbReference>
<keyword evidence="2" id="KW-0433">Leucine-rich repeat</keyword>
<dbReference type="SMART" id="SM00219">
    <property type="entry name" value="TyrKc"/>
    <property type="match status" value="1"/>
</dbReference>
<evidence type="ECO:0000256" key="4">
    <source>
        <dbReference type="ARBA" id="ARBA00022737"/>
    </source>
</evidence>
<organism evidence="10 11">
    <name type="scientific">Citrus clementina</name>
    <name type="common">Clementine</name>
    <name type="synonym">Citrus deliciosa x Citrus sinensis</name>
    <dbReference type="NCBI Taxonomy" id="85681"/>
    <lineage>
        <taxon>Eukaryota</taxon>
        <taxon>Viridiplantae</taxon>
        <taxon>Streptophyta</taxon>
        <taxon>Embryophyta</taxon>
        <taxon>Tracheophyta</taxon>
        <taxon>Spermatophyta</taxon>
        <taxon>Magnoliopsida</taxon>
        <taxon>eudicotyledons</taxon>
        <taxon>Gunneridae</taxon>
        <taxon>Pentapetalae</taxon>
        <taxon>rosids</taxon>
        <taxon>malvids</taxon>
        <taxon>Sapindales</taxon>
        <taxon>Rutaceae</taxon>
        <taxon>Aurantioideae</taxon>
        <taxon>Citrus</taxon>
    </lineage>
</organism>
<keyword evidence="11" id="KW-1185">Reference proteome</keyword>
<dbReference type="InterPro" id="IPR000719">
    <property type="entry name" value="Prot_kinase_dom"/>
</dbReference>
<dbReference type="GO" id="GO:0005524">
    <property type="term" value="F:ATP binding"/>
    <property type="evidence" value="ECO:0007669"/>
    <property type="project" value="InterPro"/>
</dbReference>
<feature type="domain" description="Protein kinase" evidence="9">
    <location>
        <begin position="459"/>
        <end position="687"/>
    </location>
</feature>
<dbReference type="Pfam" id="PF00560">
    <property type="entry name" value="LRR_1"/>
    <property type="match status" value="4"/>
</dbReference>
<dbReference type="Proteomes" id="UP000030687">
    <property type="component" value="Unassembled WGS sequence"/>
</dbReference>
<dbReference type="PANTHER" id="PTHR27008:SF398">
    <property type="entry name" value="PROTEIN KINASE DOMAIN-CONTAINING PROTEIN"/>
    <property type="match status" value="1"/>
</dbReference>
<dbReference type="Gramene" id="ESR34637">
    <property type="protein sequence ID" value="ESR34637"/>
    <property type="gene ID" value="CICLE_v10007062mg"/>
</dbReference>
<dbReference type="InParanoid" id="V4S2Y6"/>
<evidence type="ECO:0000256" key="2">
    <source>
        <dbReference type="ARBA" id="ARBA00022614"/>
    </source>
</evidence>
<dbReference type="FunFam" id="3.80.10.10:FF:000095">
    <property type="entry name" value="LRR receptor-like serine/threonine-protein kinase GSO1"/>
    <property type="match status" value="1"/>
</dbReference>
<dbReference type="PANTHER" id="PTHR27008">
    <property type="entry name" value="OS04G0122200 PROTEIN"/>
    <property type="match status" value="1"/>
</dbReference>
<evidence type="ECO:0000256" key="8">
    <source>
        <dbReference type="SAM" id="SignalP"/>
    </source>
</evidence>
<keyword evidence="4" id="KW-0677">Repeat</keyword>
<proteinExistence type="predicted"/>
<evidence type="ECO:0000313" key="11">
    <source>
        <dbReference type="Proteomes" id="UP000030687"/>
    </source>
</evidence>
<feature type="non-terminal residue" evidence="10">
    <location>
        <position position="687"/>
    </location>
</feature>
<feature type="transmembrane region" description="Helical" evidence="7">
    <location>
        <begin position="508"/>
        <end position="529"/>
    </location>
</feature>
<reference evidence="10 11" key="1">
    <citation type="submission" date="2013-10" db="EMBL/GenBank/DDBJ databases">
        <authorList>
            <consortium name="International Citrus Genome Consortium"/>
            <person name="Jenkins J."/>
            <person name="Schmutz J."/>
            <person name="Prochnik S."/>
            <person name="Rokhsar D."/>
            <person name="Gmitter F."/>
            <person name="Ollitrault P."/>
            <person name="Machado M."/>
            <person name="Talon M."/>
            <person name="Wincker P."/>
            <person name="Jaillon O."/>
            <person name="Morgante M."/>
        </authorList>
    </citation>
    <scope>NUCLEOTIDE SEQUENCE</scope>
    <source>
        <strain evidence="11">cv. Clemenules</strain>
    </source>
</reference>
<comment type="subcellular location">
    <subcellularLocation>
        <location evidence="1">Membrane</location>
        <topology evidence="1">Single-pass membrane protein</topology>
    </subcellularLocation>
</comment>
<dbReference type="SUPFAM" id="SSF56112">
    <property type="entry name" value="Protein kinase-like (PK-like)"/>
    <property type="match status" value="1"/>
</dbReference>
<dbReference type="Gene3D" id="1.10.510.10">
    <property type="entry name" value="Transferase(Phosphotransferase) domain 1"/>
    <property type="match status" value="1"/>
</dbReference>
<name>V4S2Y6_CITCL</name>
<dbReference type="InterPro" id="IPR020635">
    <property type="entry name" value="Tyr_kinase_cat_dom"/>
</dbReference>
<feature type="chain" id="PRO_5004726177" description="Protein kinase domain-containing protein" evidence="8">
    <location>
        <begin position="26"/>
        <end position="687"/>
    </location>
</feature>
<dbReference type="KEGG" id="cic:CICLE_v10007062mg"/>
<dbReference type="Pfam" id="PF13855">
    <property type="entry name" value="LRR_8"/>
    <property type="match status" value="1"/>
</dbReference>
<sequence>MERTHCLSKITVSLTHSMLICLVAAASKNITTDQKALLAPKDHITYAPTNLLTQNWTSNTSVCTGISITCDVNSHEVAALDISQFNLQGTIIPNTTGNLRNLKWLGLAYKLLDIFNFKIELSFLFGKLQKIKNLRLTGNPLDRILSGSIGEIPHEIGYLPNLENLVLGFNNLVGVVPAAIFNMSTVKKIYLLDNSLLGSFSLGIDLSLPNVERLNPGLNRFSGTIPSFITNASKLKLRFLGLTGNPLDGVLPTSIGNLSMSLENIYISNCNIGGSIPQLISNLSNLLLLDLEGNKLTGSIPVTFSRLQKLQGLYLPFNKLAGSIPDQLCHLARLNTLGLAGNKFSGSIPSCLGNLTSLRSPDLGSNRLTSVLPSTFWNLKDILFFDLSSNSLDGPLSLDIGNLRVVIGINLSRNNFSGDIPSTIGDLKDLQNISLACNGLEGLIPESFGYLTELNLSFNKLEGEIPRGGPFANFTAKSFMGNEKLCGLPNLQFPKCKRRTRRKSKKKMLLLVIVLPLSTALIIAVPLALKYKSIRGGKSMFHQNCAMALKSFEAECEVMKNIRHRNHVKRISSCSNEDFKALLNIMIDVASALEYLHFSHSTPVIHCDLKPKNVLLDKNMVAHFKTLVTIGYMAPEGRVSTRSDVYSYGIMLIETFTRKKPTDEMFTTELSLKLWVNNLLPASLMEV</sequence>